<evidence type="ECO:0000256" key="1">
    <source>
        <dbReference type="ARBA" id="ARBA00004370"/>
    </source>
</evidence>
<keyword evidence="3" id="KW-1133">Transmembrane helix</keyword>
<evidence type="ECO:0000313" key="4">
    <source>
        <dbReference type="EMBL" id="TDP95173.1"/>
    </source>
</evidence>
<sequence length="193" mass="20453">MSDLLELDDVESTVEPTPAGPGRLRALLGQVRRLPVVLTALAVLFAAAGGFFLVRYEQLAKVDNVALLDTATTASVSGQVSQALTAVLSYRFDDTAATERAAAQDLTGRARQQYDQLFAQVRAQAPAQKLVLTTRVVSIGVTSITGDTARLLVFVDQSATRGDNHAASASAAQLSVTATKVDGRWLVSDLQPR</sequence>
<comment type="caution">
    <text evidence="4">The sequence shown here is derived from an EMBL/GenBank/DDBJ whole genome shotgun (WGS) entry which is preliminary data.</text>
</comment>
<dbReference type="GO" id="GO:0016020">
    <property type="term" value="C:membrane"/>
    <property type="evidence" value="ECO:0007669"/>
    <property type="project" value="UniProtKB-SubCell"/>
</dbReference>
<accession>A0A4R6S727</accession>
<organism evidence="4 5">
    <name type="scientific">Labedaea rhizosphaerae</name>
    <dbReference type="NCBI Taxonomy" id="598644"/>
    <lineage>
        <taxon>Bacteria</taxon>
        <taxon>Bacillati</taxon>
        <taxon>Actinomycetota</taxon>
        <taxon>Actinomycetes</taxon>
        <taxon>Pseudonocardiales</taxon>
        <taxon>Pseudonocardiaceae</taxon>
        <taxon>Labedaea</taxon>
    </lineage>
</organism>
<comment type="subcellular location">
    <subcellularLocation>
        <location evidence="1">Membrane</location>
    </subcellularLocation>
</comment>
<dbReference type="PANTHER" id="PTHR37042">
    <property type="entry name" value="OUTER MEMBRANE PROTEIN RV1973"/>
    <property type="match status" value="1"/>
</dbReference>
<proteinExistence type="predicted"/>
<evidence type="ECO:0000313" key="5">
    <source>
        <dbReference type="Proteomes" id="UP000295444"/>
    </source>
</evidence>
<dbReference type="Proteomes" id="UP000295444">
    <property type="component" value="Unassembled WGS sequence"/>
</dbReference>
<evidence type="ECO:0000256" key="2">
    <source>
        <dbReference type="ARBA" id="ARBA00023136"/>
    </source>
</evidence>
<dbReference type="PANTHER" id="PTHR37042:SF4">
    <property type="entry name" value="OUTER MEMBRANE PROTEIN RV1973"/>
    <property type="match status" value="1"/>
</dbReference>
<dbReference type="AlphaFoldDB" id="A0A4R6S727"/>
<gene>
    <name evidence="4" type="ORF">EV186_105405</name>
</gene>
<name>A0A4R6S727_LABRH</name>
<protein>
    <submittedName>
        <fullName evidence="4">Mce-associated membrane protein</fullName>
    </submittedName>
</protein>
<feature type="transmembrane region" description="Helical" evidence="3">
    <location>
        <begin position="34"/>
        <end position="54"/>
    </location>
</feature>
<keyword evidence="5" id="KW-1185">Reference proteome</keyword>
<dbReference type="RefSeq" id="WP_243754331.1">
    <property type="nucleotide sequence ID" value="NZ_SNXZ01000005.1"/>
</dbReference>
<keyword evidence="3" id="KW-0812">Transmembrane</keyword>
<reference evidence="4 5" key="1">
    <citation type="submission" date="2019-03" db="EMBL/GenBank/DDBJ databases">
        <title>Genomic Encyclopedia of Type Strains, Phase IV (KMG-IV): sequencing the most valuable type-strain genomes for metagenomic binning, comparative biology and taxonomic classification.</title>
        <authorList>
            <person name="Goeker M."/>
        </authorList>
    </citation>
    <scope>NUCLEOTIDE SEQUENCE [LARGE SCALE GENOMIC DNA]</scope>
    <source>
        <strain evidence="4 5">DSM 45361</strain>
    </source>
</reference>
<evidence type="ECO:0000256" key="3">
    <source>
        <dbReference type="SAM" id="Phobius"/>
    </source>
</evidence>
<dbReference type="EMBL" id="SNXZ01000005">
    <property type="protein sequence ID" value="TDP95173.1"/>
    <property type="molecule type" value="Genomic_DNA"/>
</dbReference>
<keyword evidence="2 3" id="KW-0472">Membrane</keyword>